<dbReference type="GO" id="GO:0005829">
    <property type="term" value="C:cytosol"/>
    <property type="evidence" value="ECO:0007669"/>
    <property type="project" value="TreeGrafter"/>
</dbReference>
<dbReference type="PANTHER" id="PTHR48111">
    <property type="entry name" value="REGULATOR OF RPOS"/>
    <property type="match status" value="1"/>
</dbReference>
<dbReference type="GO" id="GO:0006355">
    <property type="term" value="P:regulation of DNA-templated transcription"/>
    <property type="evidence" value="ECO:0007669"/>
    <property type="project" value="InterPro"/>
</dbReference>
<dbReference type="SMART" id="SM00862">
    <property type="entry name" value="Trans_reg_C"/>
    <property type="match status" value="1"/>
</dbReference>
<feature type="modified residue" description="4-aspartylphosphate" evidence="2">
    <location>
        <position position="51"/>
    </location>
</feature>
<name>A0A6A8A3T2_9HYPH</name>
<evidence type="ECO:0000313" key="7">
    <source>
        <dbReference type="Proteomes" id="UP000435138"/>
    </source>
</evidence>
<keyword evidence="1 3" id="KW-0238">DNA-binding</keyword>
<evidence type="ECO:0000259" key="5">
    <source>
        <dbReference type="PROSITE" id="PS51755"/>
    </source>
</evidence>
<dbReference type="GO" id="GO:0000976">
    <property type="term" value="F:transcription cis-regulatory region binding"/>
    <property type="evidence" value="ECO:0007669"/>
    <property type="project" value="TreeGrafter"/>
</dbReference>
<dbReference type="Gene3D" id="1.10.10.10">
    <property type="entry name" value="Winged helix-like DNA-binding domain superfamily/Winged helix DNA-binding domain"/>
    <property type="match status" value="1"/>
</dbReference>
<dbReference type="SUPFAM" id="SSF46894">
    <property type="entry name" value="C-terminal effector domain of the bipartite response regulators"/>
    <property type="match status" value="1"/>
</dbReference>
<dbReference type="GO" id="GO:0032993">
    <property type="term" value="C:protein-DNA complex"/>
    <property type="evidence" value="ECO:0007669"/>
    <property type="project" value="TreeGrafter"/>
</dbReference>
<evidence type="ECO:0000256" key="3">
    <source>
        <dbReference type="PROSITE-ProRule" id="PRU01091"/>
    </source>
</evidence>
<feature type="domain" description="Response regulatory" evidence="4">
    <location>
        <begin position="2"/>
        <end position="116"/>
    </location>
</feature>
<organism evidence="6 7">
    <name type="scientific">Endobacterium cereale</name>
    <dbReference type="NCBI Taxonomy" id="2663029"/>
    <lineage>
        <taxon>Bacteria</taxon>
        <taxon>Pseudomonadati</taxon>
        <taxon>Pseudomonadota</taxon>
        <taxon>Alphaproteobacteria</taxon>
        <taxon>Hyphomicrobiales</taxon>
        <taxon>Rhizobiaceae</taxon>
        <taxon>Endobacterium</taxon>
    </lineage>
</organism>
<evidence type="ECO:0000256" key="2">
    <source>
        <dbReference type="PROSITE-ProRule" id="PRU00169"/>
    </source>
</evidence>
<evidence type="ECO:0000259" key="4">
    <source>
        <dbReference type="PROSITE" id="PS50110"/>
    </source>
</evidence>
<dbReference type="Gene3D" id="3.40.50.2300">
    <property type="match status" value="1"/>
</dbReference>
<comment type="caution">
    <text evidence="6">The sequence shown here is derived from an EMBL/GenBank/DDBJ whole genome shotgun (WGS) entry which is preliminary data.</text>
</comment>
<dbReference type="SUPFAM" id="SSF52172">
    <property type="entry name" value="CheY-like"/>
    <property type="match status" value="1"/>
</dbReference>
<dbReference type="InterPro" id="IPR001867">
    <property type="entry name" value="OmpR/PhoB-type_DNA-bd"/>
</dbReference>
<dbReference type="EMBL" id="WIXI01000037">
    <property type="protein sequence ID" value="MQY45855.1"/>
    <property type="molecule type" value="Genomic_DNA"/>
</dbReference>
<proteinExistence type="predicted"/>
<dbReference type="CDD" id="cd00383">
    <property type="entry name" value="trans_reg_C"/>
    <property type="match status" value="1"/>
</dbReference>
<reference evidence="6 7" key="1">
    <citation type="submission" date="2019-11" db="EMBL/GenBank/DDBJ databases">
        <title>Genome analysis of Rhizobacterium cereale a novel genus and species isolated from maize roots in North Spain.</title>
        <authorList>
            <person name="Menendez E."/>
            <person name="Flores-Felix J.D."/>
            <person name="Ramirez-Bahena M.-H."/>
            <person name="Igual J.M."/>
            <person name="Garcia-Fraile P."/>
            <person name="Peix A."/>
            <person name="Velazquez E."/>
        </authorList>
    </citation>
    <scope>NUCLEOTIDE SEQUENCE [LARGE SCALE GENOMIC DNA]</scope>
    <source>
        <strain evidence="6 7">RZME27</strain>
    </source>
</reference>
<dbReference type="Gene3D" id="6.10.250.690">
    <property type="match status" value="1"/>
</dbReference>
<dbReference type="PROSITE" id="PS50110">
    <property type="entry name" value="RESPONSE_REGULATORY"/>
    <property type="match status" value="1"/>
</dbReference>
<dbReference type="InterPro" id="IPR011006">
    <property type="entry name" value="CheY-like_superfamily"/>
</dbReference>
<evidence type="ECO:0000313" key="6">
    <source>
        <dbReference type="EMBL" id="MQY45855.1"/>
    </source>
</evidence>
<dbReference type="InterPro" id="IPR001789">
    <property type="entry name" value="Sig_transdc_resp-reg_receiver"/>
</dbReference>
<dbReference type="PROSITE" id="PS51755">
    <property type="entry name" value="OMPR_PHOB"/>
    <property type="match status" value="1"/>
</dbReference>
<dbReference type="SMART" id="SM00448">
    <property type="entry name" value="REC"/>
    <property type="match status" value="1"/>
</dbReference>
<dbReference type="AlphaFoldDB" id="A0A6A8A3T2"/>
<keyword evidence="7" id="KW-1185">Reference proteome</keyword>
<dbReference type="Pfam" id="PF00486">
    <property type="entry name" value="Trans_reg_C"/>
    <property type="match status" value="1"/>
</dbReference>
<dbReference type="InterPro" id="IPR016032">
    <property type="entry name" value="Sig_transdc_resp-reg_C-effctor"/>
</dbReference>
<gene>
    <name evidence="6" type="ORF">GAO09_07260</name>
</gene>
<dbReference type="InterPro" id="IPR036388">
    <property type="entry name" value="WH-like_DNA-bd_sf"/>
</dbReference>
<evidence type="ECO:0000256" key="1">
    <source>
        <dbReference type="ARBA" id="ARBA00023125"/>
    </source>
</evidence>
<dbReference type="GO" id="GO:0000156">
    <property type="term" value="F:phosphorelay response regulator activity"/>
    <property type="evidence" value="ECO:0007669"/>
    <property type="project" value="TreeGrafter"/>
</dbReference>
<sequence>MKILLVEDDPEMTDALRTALSRHDFVLAAVAGLAMAREAIAIERYDVVLIDRQLPDGDGSTLLAEIRQTVNPPRSIIISAMGSTKDRIAGLNGGADDYLPKPFEVDELVARLNAVARRTSETKADVIKTGNVRYHQVTRDLYVDGIRQELARRELLIIESLLKNLGRTVLRSSLEESVYTFDDEIQSNSLEANMSRLRRKLADAGADIVIRNIRGVGYFLHEQK</sequence>
<dbReference type="Proteomes" id="UP000435138">
    <property type="component" value="Unassembled WGS sequence"/>
</dbReference>
<dbReference type="PANTHER" id="PTHR48111:SF36">
    <property type="entry name" value="TRANSCRIPTIONAL REGULATORY PROTEIN CUTR"/>
    <property type="match status" value="1"/>
</dbReference>
<accession>A0A6A8A3T2</accession>
<protein>
    <submittedName>
        <fullName evidence="6">Response regulator</fullName>
    </submittedName>
</protein>
<dbReference type="RefSeq" id="WP_153353360.1">
    <property type="nucleotide sequence ID" value="NZ_JAYKOO010000006.1"/>
</dbReference>
<keyword evidence="2" id="KW-0597">Phosphoprotein</keyword>
<dbReference type="InterPro" id="IPR039420">
    <property type="entry name" value="WalR-like"/>
</dbReference>
<feature type="DNA-binding region" description="OmpR/PhoB-type" evidence="3">
    <location>
        <begin position="124"/>
        <end position="222"/>
    </location>
</feature>
<dbReference type="Pfam" id="PF00072">
    <property type="entry name" value="Response_reg"/>
    <property type="match status" value="1"/>
</dbReference>
<feature type="domain" description="OmpR/PhoB-type" evidence="5">
    <location>
        <begin position="124"/>
        <end position="222"/>
    </location>
</feature>